<proteinExistence type="predicted"/>
<accession>A0A0V0Y392</accession>
<dbReference type="Proteomes" id="UP000054815">
    <property type="component" value="Unassembled WGS sequence"/>
</dbReference>
<feature type="transmembrane region" description="Helical" evidence="1">
    <location>
        <begin position="28"/>
        <end position="51"/>
    </location>
</feature>
<comment type="caution">
    <text evidence="2">The sequence shown here is derived from an EMBL/GenBank/DDBJ whole genome shotgun (WGS) entry which is preliminary data.</text>
</comment>
<gene>
    <name evidence="2" type="primary">Zdhhc14</name>
    <name evidence="2" type="ORF">T4E_3287</name>
</gene>
<sequence length="197" mass="22813">MILSSDPLPYWKIHRGNNRFFFNGKCMISWNVVPFLLTFILTCTTIITSFVYDIPFIYEKMGIAIPLCNAVLSLLVIASLCKTTFTDPGIIPRATPAEVSDEEQFNQCYGMQMKIPSPKTHQFLNHEVTSVLTTTVHGSLPVLEGEKETKFSQLHKSILKEKRIRKHHIHLFLSTYSKHDDKKYEHRFRNRFFKASS</sequence>
<dbReference type="GO" id="GO:0016740">
    <property type="term" value="F:transferase activity"/>
    <property type="evidence" value="ECO:0007669"/>
    <property type="project" value="UniProtKB-KW"/>
</dbReference>
<evidence type="ECO:0000256" key="1">
    <source>
        <dbReference type="SAM" id="Phobius"/>
    </source>
</evidence>
<feature type="transmembrane region" description="Helical" evidence="1">
    <location>
        <begin position="63"/>
        <end position="80"/>
    </location>
</feature>
<protein>
    <submittedName>
        <fullName evidence="2">Putative palmitoyltransferase ZDHHC14</fullName>
    </submittedName>
</protein>
<evidence type="ECO:0000313" key="2">
    <source>
        <dbReference type="EMBL" id="KRX94703.1"/>
    </source>
</evidence>
<dbReference type="EMBL" id="JYDU01000068">
    <property type="protein sequence ID" value="KRX94703.1"/>
    <property type="molecule type" value="Genomic_DNA"/>
</dbReference>
<name>A0A0V0Y392_TRIPS</name>
<keyword evidence="2" id="KW-0808">Transferase</keyword>
<reference evidence="2 3" key="1">
    <citation type="submission" date="2015-01" db="EMBL/GenBank/DDBJ databases">
        <title>Evolution of Trichinella species and genotypes.</title>
        <authorList>
            <person name="Korhonen P.K."/>
            <person name="Edoardo P."/>
            <person name="Giuseppe L.R."/>
            <person name="Gasser R.B."/>
        </authorList>
    </citation>
    <scope>NUCLEOTIDE SEQUENCE [LARGE SCALE GENOMIC DNA]</scope>
    <source>
        <strain evidence="2">ISS141</strain>
    </source>
</reference>
<evidence type="ECO:0000313" key="3">
    <source>
        <dbReference type="Proteomes" id="UP000054815"/>
    </source>
</evidence>
<dbReference type="AlphaFoldDB" id="A0A0V0Y392"/>
<keyword evidence="1" id="KW-0812">Transmembrane</keyword>
<dbReference type="STRING" id="6337.A0A0V0Y392"/>
<organism evidence="2 3">
    <name type="scientific">Trichinella pseudospiralis</name>
    <name type="common">Parasitic roundworm</name>
    <dbReference type="NCBI Taxonomy" id="6337"/>
    <lineage>
        <taxon>Eukaryota</taxon>
        <taxon>Metazoa</taxon>
        <taxon>Ecdysozoa</taxon>
        <taxon>Nematoda</taxon>
        <taxon>Enoplea</taxon>
        <taxon>Dorylaimia</taxon>
        <taxon>Trichinellida</taxon>
        <taxon>Trichinellidae</taxon>
        <taxon>Trichinella</taxon>
    </lineage>
</organism>
<keyword evidence="1" id="KW-0472">Membrane</keyword>
<keyword evidence="1" id="KW-1133">Transmembrane helix</keyword>